<dbReference type="Proteomes" id="UP001187531">
    <property type="component" value="Unassembled WGS sequence"/>
</dbReference>
<keyword evidence="3" id="KW-1185">Reference proteome</keyword>
<comment type="caution">
    <text evidence="2">The sequence shown here is derived from an EMBL/GenBank/DDBJ whole genome shotgun (WGS) entry which is preliminary data.</text>
</comment>
<dbReference type="AlphaFoldDB" id="A0AA88IDE3"/>
<feature type="compositionally biased region" description="Basic residues" evidence="1">
    <location>
        <begin position="252"/>
        <end position="268"/>
    </location>
</feature>
<dbReference type="EMBL" id="JAVRJZ010000002">
    <property type="protein sequence ID" value="KAK2726244.1"/>
    <property type="molecule type" value="Genomic_DNA"/>
</dbReference>
<reference evidence="2" key="1">
    <citation type="submission" date="2023-07" db="EMBL/GenBank/DDBJ databases">
        <title>Chromosome-level genome assembly of Artemia franciscana.</title>
        <authorList>
            <person name="Jo E."/>
        </authorList>
    </citation>
    <scope>NUCLEOTIDE SEQUENCE</scope>
    <source>
        <tissue evidence="2">Whole body</tissue>
    </source>
</reference>
<proteinExistence type="predicted"/>
<gene>
    <name evidence="2" type="ORF">QYM36_000634</name>
</gene>
<sequence length="296" mass="33442">MSNTTVLEERSFQTKKQLYYEDTQSDGYRKPTFESYPGKPFYTFPHLPQDLSTPDLYTQPPAASVNYAQSYVPQPQQQYLATPNPYIITAPTGSYGASNPVYGSPQHSYSSQKPTNLGYYDAYVVPPAESTYDSYEPSYQGGGYEDEYSGGYGYNKGYKHPYKSYPDVEGMKKYFLFKVYGSLVKAKGALLIGVGKILKLKGKILLAKGEALEDIGYYLKDVKFNTYMSDPYGYGHEDDILEDLIEKGHKHKGYKKSKKANGFKKPKKSYGISKGPPYVHEDSYYKRRKSGIGNVK</sequence>
<evidence type="ECO:0000313" key="3">
    <source>
        <dbReference type="Proteomes" id="UP001187531"/>
    </source>
</evidence>
<name>A0AA88IDE3_ARTSF</name>
<evidence type="ECO:0000256" key="1">
    <source>
        <dbReference type="SAM" id="MobiDB-lite"/>
    </source>
</evidence>
<organism evidence="2 3">
    <name type="scientific">Artemia franciscana</name>
    <name type="common">Brine shrimp</name>
    <name type="synonym">Artemia sanfranciscana</name>
    <dbReference type="NCBI Taxonomy" id="6661"/>
    <lineage>
        <taxon>Eukaryota</taxon>
        <taxon>Metazoa</taxon>
        <taxon>Ecdysozoa</taxon>
        <taxon>Arthropoda</taxon>
        <taxon>Crustacea</taxon>
        <taxon>Branchiopoda</taxon>
        <taxon>Anostraca</taxon>
        <taxon>Artemiidae</taxon>
        <taxon>Artemia</taxon>
    </lineage>
</organism>
<accession>A0AA88IDE3</accession>
<protein>
    <submittedName>
        <fullName evidence="2">Uncharacterized protein</fullName>
    </submittedName>
</protein>
<evidence type="ECO:0000313" key="2">
    <source>
        <dbReference type="EMBL" id="KAK2726244.1"/>
    </source>
</evidence>
<feature type="region of interest" description="Disordered" evidence="1">
    <location>
        <begin position="252"/>
        <end position="282"/>
    </location>
</feature>